<comment type="subcellular location">
    <subcellularLocation>
        <location evidence="9">Cytoplasm</location>
    </subcellularLocation>
</comment>
<dbReference type="HAMAP" id="MF_00082">
    <property type="entry name" value="ArgB"/>
    <property type="match status" value="1"/>
</dbReference>
<comment type="function">
    <text evidence="9">Catalyzes the ATP-dependent phosphorylation of N-acetyl-L-glutamate.</text>
</comment>
<dbReference type="EC" id="2.7.2.8" evidence="9"/>
<feature type="binding site" evidence="9">
    <location>
        <begin position="44"/>
        <end position="45"/>
    </location>
    <ligand>
        <name>substrate</name>
    </ligand>
</feature>
<dbReference type="PRINTS" id="PR00474">
    <property type="entry name" value="GLU5KINASE"/>
</dbReference>
<reference evidence="12" key="1">
    <citation type="submission" date="2017-04" db="EMBL/GenBank/DDBJ databases">
        <authorList>
            <person name="Varghese N."/>
            <person name="Submissions S."/>
        </authorList>
    </citation>
    <scope>NUCLEOTIDE SEQUENCE [LARGE SCALE GENOMIC DNA]</scope>
    <source>
        <strain evidence="12">DSM 16537</strain>
    </source>
</reference>
<evidence type="ECO:0000259" key="10">
    <source>
        <dbReference type="Pfam" id="PF00696"/>
    </source>
</evidence>
<keyword evidence="2 9" id="KW-0055">Arginine biosynthesis</keyword>
<dbReference type="RefSeq" id="WP_084118787.1">
    <property type="nucleotide sequence ID" value="NZ_LT838813.1"/>
</dbReference>
<dbReference type="GO" id="GO:0003991">
    <property type="term" value="F:acetylglutamate kinase activity"/>
    <property type="evidence" value="ECO:0007669"/>
    <property type="project" value="UniProtKB-UniRule"/>
</dbReference>
<evidence type="ECO:0000256" key="8">
    <source>
        <dbReference type="ARBA" id="ARBA00048141"/>
    </source>
</evidence>
<evidence type="ECO:0000256" key="7">
    <source>
        <dbReference type="ARBA" id="ARBA00022840"/>
    </source>
</evidence>
<keyword evidence="9" id="KW-0963">Cytoplasm</keyword>
<keyword evidence="4 9" id="KW-0808">Transferase</keyword>
<dbReference type="NCBIfam" id="TIGR00761">
    <property type="entry name" value="argB"/>
    <property type="match status" value="1"/>
</dbReference>
<feature type="site" description="Transition state stabilizer" evidence="9">
    <location>
        <position position="232"/>
    </location>
</feature>
<dbReference type="FunFam" id="3.40.1160.10:FF:000004">
    <property type="entry name" value="Acetylglutamate kinase"/>
    <property type="match status" value="1"/>
</dbReference>
<dbReference type="SUPFAM" id="SSF53633">
    <property type="entry name" value="Carbamate kinase-like"/>
    <property type="match status" value="1"/>
</dbReference>
<dbReference type="PANTHER" id="PTHR23342:SF0">
    <property type="entry name" value="N-ACETYLGLUTAMATE SYNTHASE, MITOCHONDRIAL"/>
    <property type="match status" value="1"/>
</dbReference>
<dbReference type="GO" id="GO:0005524">
    <property type="term" value="F:ATP binding"/>
    <property type="evidence" value="ECO:0007669"/>
    <property type="project" value="UniProtKB-UniRule"/>
</dbReference>
<keyword evidence="5 9" id="KW-0547">Nucleotide-binding</keyword>
<evidence type="ECO:0000256" key="6">
    <source>
        <dbReference type="ARBA" id="ARBA00022777"/>
    </source>
</evidence>
<evidence type="ECO:0000256" key="2">
    <source>
        <dbReference type="ARBA" id="ARBA00022571"/>
    </source>
</evidence>
<dbReference type="OrthoDB" id="9803155at2"/>
<dbReference type="Gene3D" id="3.40.1160.10">
    <property type="entry name" value="Acetylglutamate kinase-like"/>
    <property type="match status" value="1"/>
</dbReference>
<evidence type="ECO:0000256" key="9">
    <source>
        <dbReference type="HAMAP-Rule" id="MF_00082"/>
    </source>
</evidence>
<dbReference type="Pfam" id="PF00696">
    <property type="entry name" value="AA_kinase"/>
    <property type="match status" value="1"/>
</dbReference>
<name>A0A1W2GZ96_9BACT</name>
<dbReference type="CDD" id="cd04238">
    <property type="entry name" value="AAK_NAGK-like"/>
    <property type="match status" value="1"/>
</dbReference>
<dbReference type="STRING" id="758820.SAMN00777080_0466"/>
<dbReference type="GO" id="GO:0042450">
    <property type="term" value="P:L-arginine biosynthetic process via ornithine"/>
    <property type="evidence" value="ECO:0007669"/>
    <property type="project" value="UniProtKB-UniRule"/>
</dbReference>
<keyword evidence="12" id="KW-1185">Reference proteome</keyword>
<comment type="pathway">
    <text evidence="1 9">Amino-acid biosynthesis; L-arginine biosynthesis; N(2)-acetyl-L-ornithine from L-glutamate: step 2/4.</text>
</comment>
<feature type="site" description="Transition state stabilizer" evidence="9">
    <location>
        <position position="9"/>
    </location>
</feature>
<evidence type="ECO:0000256" key="1">
    <source>
        <dbReference type="ARBA" id="ARBA00004828"/>
    </source>
</evidence>
<evidence type="ECO:0000313" key="12">
    <source>
        <dbReference type="Proteomes" id="UP000192333"/>
    </source>
</evidence>
<dbReference type="UniPathway" id="UPA00068">
    <property type="reaction ID" value="UER00107"/>
</dbReference>
<dbReference type="InterPro" id="IPR001057">
    <property type="entry name" value="Glu/AcGlu_kinase"/>
</dbReference>
<keyword evidence="3 9" id="KW-0028">Amino-acid biosynthesis</keyword>
<comment type="similarity">
    <text evidence="9">Belongs to the acetylglutamate kinase family. ArgB subfamily.</text>
</comment>
<dbReference type="AlphaFoldDB" id="A0A1W2GZ96"/>
<dbReference type="InterPro" id="IPR001048">
    <property type="entry name" value="Asp/Glu/Uridylate_kinase"/>
</dbReference>
<comment type="catalytic activity">
    <reaction evidence="8 9">
        <text>N-acetyl-L-glutamate + ATP = N-acetyl-L-glutamyl 5-phosphate + ADP</text>
        <dbReference type="Rhea" id="RHEA:14629"/>
        <dbReference type="ChEBI" id="CHEBI:30616"/>
        <dbReference type="ChEBI" id="CHEBI:44337"/>
        <dbReference type="ChEBI" id="CHEBI:57936"/>
        <dbReference type="ChEBI" id="CHEBI:456216"/>
        <dbReference type="EC" id="2.7.2.8"/>
    </reaction>
</comment>
<dbReference type="GO" id="GO:0005737">
    <property type="term" value="C:cytoplasm"/>
    <property type="evidence" value="ECO:0007669"/>
    <property type="project" value="UniProtKB-SubCell"/>
</dbReference>
<gene>
    <name evidence="9" type="primary">argB</name>
    <name evidence="11" type="ORF">SAMN00777080_0466</name>
</gene>
<evidence type="ECO:0000256" key="3">
    <source>
        <dbReference type="ARBA" id="ARBA00022605"/>
    </source>
</evidence>
<organism evidence="11 12">
    <name type="scientific">Aquiflexum balticum DSM 16537</name>
    <dbReference type="NCBI Taxonomy" id="758820"/>
    <lineage>
        <taxon>Bacteria</taxon>
        <taxon>Pseudomonadati</taxon>
        <taxon>Bacteroidota</taxon>
        <taxon>Cytophagia</taxon>
        <taxon>Cytophagales</taxon>
        <taxon>Cyclobacteriaceae</taxon>
        <taxon>Aquiflexum</taxon>
    </lineage>
</organism>
<dbReference type="InterPro" id="IPR004662">
    <property type="entry name" value="AcgluKinase_fam"/>
</dbReference>
<accession>A0A1W2GZ96</accession>
<feature type="binding site" evidence="9">
    <location>
        <position position="66"/>
    </location>
    <ligand>
        <name>substrate</name>
    </ligand>
</feature>
<evidence type="ECO:0000256" key="4">
    <source>
        <dbReference type="ARBA" id="ARBA00022679"/>
    </source>
</evidence>
<dbReference type="InterPro" id="IPR036393">
    <property type="entry name" value="AceGlu_kinase-like_sf"/>
</dbReference>
<keyword evidence="7 9" id="KW-0067">ATP-binding</keyword>
<dbReference type="PANTHER" id="PTHR23342">
    <property type="entry name" value="N-ACETYLGLUTAMATE SYNTHASE"/>
    <property type="match status" value="1"/>
</dbReference>
<feature type="domain" description="Aspartate/glutamate/uridylate kinase" evidence="10">
    <location>
        <begin position="5"/>
        <end position="251"/>
    </location>
</feature>
<dbReference type="InterPro" id="IPR037528">
    <property type="entry name" value="ArgB"/>
</dbReference>
<dbReference type="Proteomes" id="UP000192333">
    <property type="component" value="Chromosome I"/>
</dbReference>
<proteinExistence type="inferred from homology"/>
<protein>
    <recommendedName>
        <fullName evidence="9">Acetylglutamate kinase</fullName>
        <ecNumber evidence="9">2.7.2.8</ecNumber>
    </recommendedName>
    <alternativeName>
        <fullName evidence="9">N-acetyl-L-glutamate 5-phosphotransferase</fullName>
    </alternativeName>
    <alternativeName>
        <fullName evidence="9">NAG kinase</fullName>
        <shortName evidence="9">NAGK</shortName>
    </alternativeName>
</protein>
<feature type="binding site" evidence="9">
    <location>
        <position position="170"/>
    </location>
    <ligand>
        <name>substrate</name>
    </ligand>
</feature>
<dbReference type="PIRSF" id="PIRSF000728">
    <property type="entry name" value="NAGK"/>
    <property type="match status" value="1"/>
</dbReference>
<sequence length="274" mass="29572">MNPSKILIKYGGNAMTNTELQKKIAGQIHLLKLAGHQVVLVHGGGPFINRALEKAAIHSKFIEGQRVTSPEALVEIQKTLIGDVNASLVKTFNNCDVRAVGLSGLDGRMVLVTKKSVQMTLASGEIENLDLGSVGEVIRIDSDLIEIHVRNNFTPIIACIASDMEGNTYNVNADNFAGALAAAMKADFYITLTDVDGLYLDFPDPASILDQVSIKQLQELYGTVIKGGMIPKIQAIEAALNGGLSKALILNGTKPEQLYQFFEENKRIGTSIIH</sequence>
<keyword evidence="6 9" id="KW-0418">Kinase</keyword>
<evidence type="ECO:0000313" key="11">
    <source>
        <dbReference type="EMBL" id="SMD41931.1"/>
    </source>
</evidence>
<evidence type="ECO:0000256" key="5">
    <source>
        <dbReference type="ARBA" id="ARBA00022741"/>
    </source>
</evidence>
<dbReference type="EMBL" id="LT838813">
    <property type="protein sequence ID" value="SMD41931.1"/>
    <property type="molecule type" value="Genomic_DNA"/>
</dbReference>